<dbReference type="NCBIfam" id="TIGR00283">
    <property type="entry name" value="arch_pth2"/>
    <property type="match status" value="1"/>
</dbReference>
<dbReference type="Pfam" id="PF01981">
    <property type="entry name" value="PTH2"/>
    <property type="match status" value="1"/>
</dbReference>
<proteinExistence type="inferred from homology"/>
<dbReference type="CDD" id="cd02430">
    <property type="entry name" value="PTH2"/>
    <property type="match status" value="1"/>
</dbReference>
<dbReference type="RefSeq" id="WP_021789678.1">
    <property type="nucleotide sequence ID" value="NZ_LT671858.1"/>
</dbReference>
<dbReference type="InterPro" id="IPR023476">
    <property type="entry name" value="Pep_tRNA_hydro_II_dom_sf"/>
</dbReference>
<evidence type="ECO:0000313" key="10">
    <source>
        <dbReference type="Proteomes" id="UP000195607"/>
    </source>
</evidence>
<dbReference type="Proteomes" id="UP000187822">
    <property type="component" value="Chromosome I"/>
</dbReference>
<reference evidence="8" key="2">
    <citation type="submission" date="2016-06" db="EMBL/GenBank/DDBJ databases">
        <authorList>
            <person name="Olsen C.W."/>
            <person name="Carey S."/>
            <person name="Hinshaw L."/>
            <person name="Karasin A.I."/>
        </authorList>
    </citation>
    <scope>NUCLEOTIDE SEQUENCE [LARGE SCALE GENOMIC DNA]</scope>
    <source>
        <strain evidence="8">PM4</strain>
    </source>
</reference>
<dbReference type="EMBL" id="LT719092">
    <property type="protein sequence ID" value="SJK85664.1"/>
    <property type="molecule type" value="Genomic_DNA"/>
</dbReference>
<comment type="catalytic activity">
    <reaction evidence="5">
        <text>an N-acyl-L-alpha-aminoacyl-tRNA + H2O = an N-acyl-L-amino acid + a tRNA + H(+)</text>
        <dbReference type="Rhea" id="RHEA:54448"/>
        <dbReference type="Rhea" id="RHEA-COMP:10123"/>
        <dbReference type="Rhea" id="RHEA-COMP:13883"/>
        <dbReference type="ChEBI" id="CHEBI:15377"/>
        <dbReference type="ChEBI" id="CHEBI:15378"/>
        <dbReference type="ChEBI" id="CHEBI:59874"/>
        <dbReference type="ChEBI" id="CHEBI:78442"/>
        <dbReference type="ChEBI" id="CHEBI:138191"/>
        <dbReference type="EC" id="3.1.1.29"/>
    </reaction>
</comment>
<dbReference type="STRING" id="1673428.CPM_1889"/>
<evidence type="ECO:0000313" key="8">
    <source>
        <dbReference type="EMBL" id="SJK85664.1"/>
    </source>
</evidence>
<evidence type="ECO:0000256" key="2">
    <source>
        <dbReference type="ARBA" id="ARBA00013260"/>
    </source>
</evidence>
<dbReference type="FunFam" id="3.40.1490.10:FF:000001">
    <property type="entry name" value="Peptidyl-tRNA hydrolase 2"/>
    <property type="match status" value="1"/>
</dbReference>
<dbReference type="EC" id="3.1.1.29" evidence="2"/>
<dbReference type="KEGG" id="cdiv:CPM_1889"/>
<dbReference type="Gene3D" id="3.40.1490.10">
    <property type="entry name" value="Bit1"/>
    <property type="match status" value="1"/>
</dbReference>
<dbReference type="AlphaFoldDB" id="A0A1N5WSD9"/>
<dbReference type="NCBIfam" id="NF003314">
    <property type="entry name" value="PRK04322.1"/>
    <property type="match status" value="1"/>
</dbReference>
<evidence type="ECO:0000256" key="6">
    <source>
        <dbReference type="ARBA" id="ARBA00050038"/>
    </source>
</evidence>
<accession>A0A1N5WSD9</accession>
<dbReference type="InterPro" id="IPR002833">
    <property type="entry name" value="PTH2"/>
</dbReference>
<gene>
    <name evidence="8" type="ORF">CPM_1889</name>
    <name evidence="7" type="ORF">CSP5_1951</name>
</gene>
<evidence type="ECO:0000256" key="3">
    <source>
        <dbReference type="ARBA" id="ARBA00022801"/>
    </source>
</evidence>
<dbReference type="EMBL" id="LT671858">
    <property type="protein sequence ID" value="SIM87665.1"/>
    <property type="molecule type" value="Genomic_DNA"/>
</dbReference>
<reference evidence="9" key="3">
    <citation type="submission" date="2016-06" db="EMBL/GenBank/DDBJ databases">
        <authorList>
            <person name="Toshchakov V.S."/>
        </authorList>
    </citation>
    <scope>NUCLEOTIDE SEQUENCE [LARGE SCALE GENOMIC DNA]</scope>
    <source>
        <strain>PM4 (JCM 30641</strain>
        <strain evidence="9">\VKM B-2940)</strain>
    </source>
</reference>
<comment type="function">
    <text evidence="1">The natural substrate for this enzyme may be peptidyl-tRNAs which drop off the ribosome during protein synthesis.</text>
</comment>
<comment type="similarity">
    <text evidence="4">Belongs to the PTH2 family.</text>
</comment>
<evidence type="ECO:0000256" key="5">
    <source>
        <dbReference type="ARBA" id="ARBA00048707"/>
    </source>
</evidence>
<keyword evidence="3 7" id="KW-0378">Hydrolase</keyword>
<organism evidence="7 10">
    <name type="scientific">Cuniculiplasma divulgatum</name>
    <dbReference type="NCBI Taxonomy" id="1673428"/>
    <lineage>
        <taxon>Archaea</taxon>
        <taxon>Methanobacteriati</taxon>
        <taxon>Thermoplasmatota</taxon>
        <taxon>Thermoplasmata</taxon>
        <taxon>Thermoplasmatales</taxon>
        <taxon>Cuniculiplasmataceae</taxon>
        <taxon>Cuniculiplasma</taxon>
    </lineage>
</organism>
<evidence type="ECO:0000313" key="7">
    <source>
        <dbReference type="EMBL" id="SIM87665.1"/>
    </source>
</evidence>
<dbReference type="OrthoDB" id="6075at2157"/>
<sequence>MVEEMKMIIGVRKDLDMGKGKIAAQASHAAVNCALWAQKNNKKVFREWESQGQKKIVIRLQNLEELYKLKAECENIGLNTSVISDAGYTQVDPGSTTCIGIGPAPADVIDKITSEYPLL</sequence>
<dbReference type="GeneID" id="41589187"/>
<evidence type="ECO:0000256" key="1">
    <source>
        <dbReference type="ARBA" id="ARBA00003043"/>
    </source>
</evidence>
<evidence type="ECO:0000313" key="9">
    <source>
        <dbReference type="Proteomes" id="UP000187822"/>
    </source>
</evidence>
<dbReference type="SUPFAM" id="SSF102462">
    <property type="entry name" value="Peptidyl-tRNA hydrolase II"/>
    <property type="match status" value="1"/>
</dbReference>
<dbReference type="PANTHER" id="PTHR12649">
    <property type="entry name" value="PEPTIDYL-TRNA HYDROLASE 2"/>
    <property type="match status" value="1"/>
</dbReference>
<keyword evidence="9" id="KW-1185">Reference proteome</keyword>
<name>A0A1N5WSD9_9ARCH</name>
<dbReference type="GO" id="GO:0004045">
    <property type="term" value="F:peptidyl-tRNA hydrolase activity"/>
    <property type="evidence" value="ECO:0007669"/>
    <property type="project" value="UniProtKB-EC"/>
</dbReference>
<evidence type="ECO:0000256" key="4">
    <source>
        <dbReference type="ARBA" id="ARBA00038050"/>
    </source>
</evidence>
<dbReference type="PANTHER" id="PTHR12649:SF11">
    <property type="entry name" value="PEPTIDYL-TRNA HYDROLASE 2, MITOCHONDRIAL"/>
    <property type="match status" value="1"/>
</dbReference>
<protein>
    <recommendedName>
        <fullName evidence="6">Peptidyl-tRNA hydrolase</fullName>
        <ecNumber evidence="2">3.1.1.29</ecNumber>
    </recommendedName>
</protein>
<dbReference type="Proteomes" id="UP000195607">
    <property type="component" value="Chromosome I"/>
</dbReference>
<dbReference type="GO" id="GO:0005829">
    <property type="term" value="C:cytosol"/>
    <property type="evidence" value="ECO:0007669"/>
    <property type="project" value="TreeGrafter"/>
</dbReference>
<reference evidence="7 10" key="1">
    <citation type="submission" date="2016-04" db="EMBL/GenBank/DDBJ databases">
        <authorList>
            <person name="Evans L.H."/>
            <person name="Alamgir A."/>
            <person name="Owens N."/>
            <person name="Weber N.D."/>
            <person name="Virtaneva K."/>
            <person name="Barbian K."/>
            <person name="Babar A."/>
            <person name="Rosenke K."/>
        </authorList>
    </citation>
    <scope>NUCLEOTIDE SEQUENCE [LARGE SCALE GENOMIC DNA]</scope>
    <source>
        <strain evidence="7">S5</strain>
        <strain evidence="10">S5(T) (JCM 30642 \VKM B-2941)</strain>
    </source>
</reference>